<dbReference type="PANTHER" id="PTHR43245:SF23">
    <property type="entry name" value="NAD(P)-BINDING DOMAIN-CONTAINING PROTEIN"/>
    <property type="match status" value="1"/>
</dbReference>
<dbReference type="OrthoDB" id="202470at2759"/>
<dbReference type="InterPro" id="IPR001509">
    <property type="entry name" value="Epimerase_deHydtase"/>
</dbReference>
<dbReference type="Pfam" id="PF01370">
    <property type="entry name" value="Epimerase"/>
    <property type="match status" value="1"/>
</dbReference>
<accession>A0A8J2X3G9</accession>
<dbReference type="InterPro" id="IPR050177">
    <property type="entry name" value="Lipid_A_modif_metabolic_enz"/>
</dbReference>
<reference evidence="2" key="1">
    <citation type="submission" date="2021-11" db="EMBL/GenBank/DDBJ databases">
        <authorList>
            <consortium name="Genoscope - CEA"/>
            <person name="William W."/>
        </authorList>
    </citation>
    <scope>NUCLEOTIDE SEQUENCE</scope>
</reference>
<dbReference type="Gene3D" id="3.40.50.720">
    <property type="entry name" value="NAD(P)-binding Rossmann-like Domain"/>
    <property type="match status" value="1"/>
</dbReference>
<keyword evidence="3" id="KW-1185">Reference proteome</keyword>
<dbReference type="EMBL" id="CAKKNE010000005">
    <property type="protein sequence ID" value="CAH0377469.1"/>
    <property type="molecule type" value="Genomic_DNA"/>
</dbReference>
<organism evidence="2 3">
    <name type="scientific">Pelagomonas calceolata</name>
    <dbReference type="NCBI Taxonomy" id="35677"/>
    <lineage>
        <taxon>Eukaryota</taxon>
        <taxon>Sar</taxon>
        <taxon>Stramenopiles</taxon>
        <taxon>Ochrophyta</taxon>
        <taxon>Pelagophyceae</taxon>
        <taxon>Pelagomonadales</taxon>
        <taxon>Pelagomonadaceae</taxon>
        <taxon>Pelagomonas</taxon>
    </lineage>
</organism>
<proteinExistence type="predicted"/>
<evidence type="ECO:0000313" key="2">
    <source>
        <dbReference type="EMBL" id="CAH0377469.1"/>
    </source>
</evidence>
<name>A0A8J2X3G9_9STRA</name>
<dbReference type="Proteomes" id="UP000789595">
    <property type="component" value="Unassembled WGS sequence"/>
</dbReference>
<dbReference type="InterPro" id="IPR036291">
    <property type="entry name" value="NAD(P)-bd_dom_sf"/>
</dbReference>
<sequence>MRPQTSALLAAAAATAAWLLYKKKKKRRVVITGCCGNLGRKLGAYLQERGVEVVGIEHPDYCAKGSEPPCDRVVQGDAQQPGGVPWRRVLAGADAVVHFSAVNPYPNADWSESSGSMDHAFNVALAAADAGVPRFILASSNHVMGGYKDDHKHGVVKPSDAPRVGTALNDPAAAQRAGDAVAYAAAKLAAERLLAALAHVRPRTVFLALRVGWCQPGINSPRTIGASGVPPAFETAGAAASVKDDSHDDAWFRGMWLSNGDFLRLFGAAALSDRIPGSGYHCVNAMSANTNARWSLDETEALLGVRPRDDAASYG</sequence>
<gene>
    <name evidence="2" type="ORF">PECAL_5P20040</name>
</gene>
<comment type="caution">
    <text evidence="2">The sequence shown here is derived from an EMBL/GenBank/DDBJ whole genome shotgun (WGS) entry which is preliminary data.</text>
</comment>
<feature type="domain" description="NAD-dependent epimerase/dehydratase" evidence="1">
    <location>
        <begin position="29"/>
        <end position="199"/>
    </location>
</feature>
<dbReference type="AlphaFoldDB" id="A0A8J2X3G9"/>
<evidence type="ECO:0000259" key="1">
    <source>
        <dbReference type="Pfam" id="PF01370"/>
    </source>
</evidence>
<dbReference type="PANTHER" id="PTHR43245">
    <property type="entry name" value="BIFUNCTIONAL POLYMYXIN RESISTANCE PROTEIN ARNA"/>
    <property type="match status" value="1"/>
</dbReference>
<dbReference type="SUPFAM" id="SSF51735">
    <property type="entry name" value="NAD(P)-binding Rossmann-fold domains"/>
    <property type="match status" value="1"/>
</dbReference>
<evidence type="ECO:0000313" key="3">
    <source>
        <dbReference type="Proteomes" id="UP000789595"/>
    </source>
</evidence>
<protein>
    <recommendedName>
        <fullName evidence="1">NAD-dependent epimerase/dehydratase domain-containing protein</fullName>
    </recommendedName>
</protein>